<dbReference type="Proteomes" id="UP000029585">
    <property type="component" value="Unassembled WGS sequence"/>
</dbReference>
<dbReference type="AlphaFoldDB" id="A0A096B3A3"/>
<comment type="caution">
    <text evidence="1">The sequence shown here is derived from an EMBL/GenBank/DDBJ whole genome shotgun (WGS) entry which is preliminary data.</text>
</comment>
<evidence type="ECO:0000313" key="2">
    <source>
        <dbReference type="Proteomes" id="UP000029585"/>
    </source>
</evidence>
<proteinExistence type="predicted"/>
<dbReference type="GeneID" id="63972170"/>
<reference evidence="1 2" key="1">
    <citation type="submission" date="2011-08" db="EMBL/GenBank/DDBJ databases">
        <title>The Genome Sequence of Clostridium orbiscindens 1_3_50AFAA.</title>
        <authorList>
            <consortium name="The Broad Institute Genome Sequencing Platform"/>
            <person name="Earl A."/>
            <person name="Ward D."/>
            <person name="Feldgarden M."/>
            <person name="Gevers D."/>
            <person name="Daigneault M."/>
            <person name="Strauss J."/>
            <person name="Allen-Vercoe E."/>
            <person name="Young S.K."/>
            <person name="Zeng Q."/>
            <person name="Gargeya S."/>
            <person name="Fitzgerald M."/>
            <person name="Haas B."/>
            <person name="Abouelleil A."/>
            <person name="Alvarado L."/>
            <person name="Arachchi H.M."/>
            <person name="Berlin A."/>
            <person name="Brown A."/>
            <person name="Chapman S.B."/>
            <person name="Chen Z."/>
            <person name="Dunbar C."/>
            <person name="Freedman E."/>
            <person name="Gearin G."/>
            <person name="Gellesch M."/>
            <person name="Goldberg J."/>
            <person name="Griggs A."/>
            <person name="Gujja S."/>
            <person name="Heiman D."/>
            <person name="Howarth C."/>
            <person name="Larson L."/>
            <person name="Lui A."/>
            <person name="MacDonald P.J.P."/>
            <person name="Montmayeur A."/>
            <person name="Murphy C."/>
            <person name="Neiman D."/>
            <person name="Pearson M."/>
            <person name="Priest M."/>
            <person name="Roberts A."/>
            <person name="Saif S."/>
            <person name="Shea T."/>
            <person name="Shenoy N."/>
            <person name="Sisk P."/>
            <person name="Stolte C."/>
            <person name="Sykes S."/>
            <person name="Wortman J."/>
            <person name="Nusbaum C."/>
            <person name="Birren B."/>
        </authorList>
    </citation>
    <scope>NUCLEOTIDE SEQUENCE [LARGE SCALE GENOMIC DNA]</scope>
    <source>
        <strain evidence="1 2">1_3_50AFAA</strain>
    </source>
</reference>
<evidence type="ECO:0000313" key="1">
    <source>
        <dbReference type="EMBL" id="KGF53823.1"/>
    </source>
</evidence>
<dbReference type="eggNOG" id="ENOG5032ZA5">
    <property type="taxonomic scope" value="Bacteria"/>
</dbReference>
<dbReference type="Pfam" id="PF07873">
    <property type="entry name" value="YabP"/>
    <property type="match status" value="1"/>
</dbReference>
<dbReference type="PATRIC" id="fig|742738.3.peg.3463"/>
<dbReference type="HOGENOM" id="CLU_161222_1_0_9"/>
<sequence length="93" mass="10044">MERSGKREGLLEKTAEVFDLPGDVVAGLPRIELTGSRELRMENHKGILSYGGEEIHISGGKLVVKVRGSGLELRSMNASQLLITGVITAVELE</sequence>
<accession>A0A096B3A3</accession>
<dbReference type="RefSeq" id="WP_007494901.1">
    <property type="nucleotide sequence ID" value="NZ_KN174166.1"/>
</dbReference>
<gene>
    <name evidence="1" type="ORF">HMPREF9460_03364</name>
</gene>
<name>A0A096B3A3_FLAPL</name>
<dbReference type="InterPro" id="IPR022476">
    <property type="entry name" value="Spore_YabP/YqfC"/>
</dbReference>
<protein>
    <recommendedName>
        <fullName evidence="3">Sporulation protein YqfC</fullName>
    </recommendedName>
</protein>
<dbReference type="EMBL" id="ADLO01000102">
    <property type="protein sequence ID" value="KGF53823.1"/>
    <property type="molecule type" value="Genomic_DNA"/>
</dbReference>
<organism evidence="1 2">
    <name type="scientific">Flavonifractor plautii 1_3_50AFAA</name>
    <dbReference type="NCBI Taxonomy" id="742738"/>
    <lineage>
        <taxon>Bacteria</taxon>
        <taxon>Bacillati</taxon>
        <taxon>Bacillota</taxon>
        <taxon>Clostridia</taxon>
        <taxon>Eubacteriales</taxon>
        <taxon>Oscillospiraceae</taxon>
        <taxon>Flavonifractor</taxon>
    </lineage>
</organism>
<keyword evidence="2" id="KW-1185">Reference proteome</keyword>
<evidence type="ECO:0008006" key="3">
    <source>
        <dbReference type="Google" id="ProtNLM"/>
    </source>
</evidence>